<dbReference type="PANTHER" id="PTHR46499:SF1">
    <property type="entry name" value="QUEUINE TRNA-RIBOSYLTRANSFERASE"/>
    <property type="match status" value="1"/>
</dbReference>
<dbReference type="FunFam" id="3.20.20.105:FF:000001">
    <property type="entry name" value="Queuine tRNA-ribosyltransferase"/>
    <property type="match status" value="1"/>
</dbReference>
<dbReference type="STRING" id="411473.RUMCAL_00818"/>
<evidence type="ECO:0000313" key="10">
    <source>
        <dbReference type="Proteomes" id="UP000016662"/>
    </source>
</evidence>
<dbReference type="eggNOG" id="COG0343">
    <property type="taxonomic scope" value="Bacteria"/>
</dbReference>
<keyword evidence="2 7" id="KW-0808">Transferase</keyword>
<evidence type="ECO:0000256" key="1">
    <source>
        <dbReference type="ARBA" id="ARBA00022676"/>
    </source>
</evidence>
<dbReference type="Proteomes" id="UP000016662">
    <property type="component" value="Unassembled WGS sequence"/>
</dbReference>
<sequence length="377" mass="42561">MFTLLKTEGHARRGIFETVHGTIQTPFFMNVGTAAAIKGGISSIDLANELKCQVELCNTYHLHLRPGDKIVRQMGGLHQFMNWHKPILTDSGGFQVFSLAKLRRIREEGVYFQSHIDGKAIFMGPEESMQIQSNLGSTIAMAFDECVENPAPLDYVKNSCARTTRWLIRCQKEMQRLNSLEGTINPHQMLFGINQGGTYDAIRVSHMQEIAQLGLDGYAIGGLAVGEPTEIMYHIIEQVEPHMPVDKPRYLMGVGTPSNIIEGVARGVDMFDCVMPSRNARHGTIFTWDGILHITNAAYETDSQPLDPKCDCPVCRNHTRAYVRHLFKAKEQLAGRLAVMHNLYFYNTLLERIRDALDAGEFAQFRKEYSERLAQRI</sequence>
<evidence type="ECO:0000259" key="8">
    <source>
        <dbReference type="Pfam" id="PF01702"/>
    </source>
</evidence>
<feature type="binding site" evidence="7">
    <location>
        <position position="310"/>
    </location>
    <ligand>
        <name>Zn(2+)</name>
        <dbReference type="ChEBI" id="CHEBI:29105"/>
    </ligand>
</feature>
<evidence type="ECO:0000256" key="2">
    <source>
        <dbReference type="ARBA" id="ARBA00022679"/>
    </source>
</evidence>
<dbReference type="HAMAP" id="MF_00168">
    <property type="entry name" value="Q_tRNA_Tgt"/>
    <property type="match status" value="1"/>
</dbReference>
<dbReference type="PANTHER" id="PTHR46499">
    <property type="entry name" value="QUEUINE TRNA-RIBOSYLTRANSFERASE"/>
    <property type="match status" value="1"/>
</dbReference>
<comment type="catalytic activity">
    <reaction evidence="6 7">
        <text>7-aminomethyl-7-carbaguanine + guanosine(34) in tRNA = 7-aminomethyl-7-carbaguanosine(34) in tRNA + guanine</text>
        <dbReference type="Rhea" id="RHEA:24104"/>
        <dbReference type="Rhea" id="RHEA-COMP:10341"/>
        <dbReference type="Rhea" id="RHEA-COMP:10342"/>
        <dbReference type="ChEBI" id="CHEBI:16235"/>
        <dbReference type="ChEBI" id="CHEBI:58703"/>
        <dbReference type="ChEBI" id="CHEBI:74269"/>
        <dbReference type="ChEBI" id="CHEBI:82833"/>
        <dbReference type="EC" id="2.4.2.29"/>
    </reaction>
</comment>
<organism evidence="9 10">
    <name type="scientific">Ruminococcus callidus ATCC 27760</name>
    <dbReference type="NCBI Taxonomy" id="411473"/>
    <lineage>
        <taxon>Bacteria</taxon>
        <taxon>Bacillati</taxon>
        <taxon>Bacillota</taxon>
        <taxon>Clostridia</taxon>
        <taxon>Eubacteriales</taxon>
        <taxon>Oscillospiraceae</taxon>
        <taxon>Ruminococcus</taxon>
    </lineage>
</organism>
<protein>
    <recommendedName>
        <fullName evidence="7">Queuine tRNA-ribosyltransferase</fullName>
        <ecNumber evidence="7">2.4.2.29</ecNumber>
    </recommendedName>
    <alternativeName>
        <fullName evidence="7">Guanine insertion enzyme</fullName>
    </alternativeName>
    <alternativeName>
        <fullName evidence="7">tRNA-guanine transglycosylase</fullName>
    </alternativeName>
</protein>
<keyword evidence="3 7" id="KW-0819">tRNA processing</keyword>
<dbReference type="UniPathway" id="UPA00392"/>
<evidence type="ECO:0000256" key="7">
    <source>
        <dbReference type="HAMAP-Rule" id="MF_00168"/>
    </source>
</evidence>
<dbReference type="InterPro" id="IPR036511">
    <property type="entry name" value="TGT-like_sf"/>
</dbReference>
<dbReference type="HOGENOM" id="CLU_022060_0_1_9"/>
<comment type="function">
    <text evidence="7">Catalyzes the base-exchange of a guanine (G) residue with the queuine precursor 7-aminomethyl-7-deazaguanine (PreQ1) at position 34 (anticodon wobble position) in tRNAs with GU(N) anticodons (tRNA-Asp, -Asn, -His and -Tyr). Catalysis occurs through a double-displacement mechanism. The nucleophile active site attacks the C1' of nucleotide 34 to detach the guanine base from the RNA, forming a covalent enzyme-RNA intermediate. The proton acceptor active site deprotonates the incoming PreQ1, allowing a nucleophilic attack on the C1' of the ribose to form the product. After dissociation, two additional enzymatic reactions on the tRNA convert PreQ1 to queuine (Q), resulting in the hypermodified nucleoside queuosine (7-(((4,5-cis-dihydroxy-2-cyclopenten-1-yl)amino)methyl)-7-deazaguanosine).</text>
</comment>
<accession>U2KED5</accession>
<evidence type="ECO:0000256" key="5">
    <source>
        <dbReference type="ARBA" id="ARBA00022833"/>
    </source>
</evidence>
<proteinExistence type="inferred from homology"/>
<comment type="pathway">
    <text evidence="7">tRNA modification; tRNA-queuosine biosynthesis.</text>
</comment>
<feature type="binding site" evidence="7">
    <location>
        <position position="312"/>
    </location>
    <ligand>
        <name>Zn(2+)</name>
        <dbReference type="ChEBI" id="CHEBI:29105"/>
    </ligand>
</feature>
<dbReference type="InterPro" id="IPR050076">
    <property type="entry name" value="ArchSynthase1/Queuine_TRR"/>
</dbReference>
<dbReference type="Pfam" id="PF01702">
    <property type="entry name" value="TGT"/>
    <property type="match status" value="1"/>
</dbReference>
<feature type="binding site" evidence="7">
    <location>
        <position position="144"/>
    </location>
    <ligand>
        <name>substrate</name>
    </ligand>
</feature>
<keyword evidence="10" id="KW-1185">Reference proteome</keyword>
<evidence type="ECO:0000256" key="3">
    <source>
        <dbReference type="ARBA" id="ARBA00022694"/>
    </source>
</evidence>
<dbReference type="NCBIfam" id="TIGR00430">
    <property type="entry name" value="Q_tRNA_tgt"/>
    <property type="match status" value="1"/>
</dbReference>
<dbReference type="PATRIC" id="fig|411473.3.peg.667"/>
<dbReference type="InterPro" id="IPR002616">
    <property type="entry name" value="tRNA_ribo_trans-like"/>
</dbReference>
<dbReference type="GO" id="GO:0008616">
    <property type="term" value="P:tRNA queuosine(34) biosynthetic process"/>
    <property type="evidence" value="ECO:0007669"/>
    <property type="project" value="UniProtKB-UniRule"/>
</dbReference>
<dbReference type="EC" id="2.4.2.29" evidence="7"/>
<dbReference type="EMBL" id="AWVF01000093">
    <property type="protein sequence ID" value="ERJ96891.1"/>
    <property type="molecule type" value="Genomic_DNA"/>
</dbReference>
<dbReference type="NCBIfam" id="TIGR00449">
    <property type="entry name" value="tgt_general"/>
    <property type="match status" value="1"/>
</dbReference>
<feature type="active site" description="Proton acceptor" evidence="7">
    <location>
        <position position="90"/>
    </location>
</feature>
<feature type="binding site" evidence="7">
    <location>
        <position position="222"/>
    </location>
    <ligand>
        <name>substrate</name>
    </ligand>
</feature>
<dbReference type="InterPro" id="IPR004803">
    <property type="entry name" value="TGT"/>
</dbReference>
<comment type="cofactor">
    <cofactor evidence="7">
        <name>Zn(2+)</name>
        <dbReference type="ChEBI" id="CHEBI:29105"/>
    </cofactor>
    <text evidence="7">Binds 1 zinc ion per subunit.</text>
</comment>
<name>U2KED5_9FIRM</name>
<dbReference type="GO" id="GO:0008479">
    <property type="term" value="F:tRNA-guanosine(34) queuine transglycosylase activity"/>
    <property type="evidence" value="ECO:0007669"/>
    <property type="project" value="UniProtKB-UniRule"/>
</dbReference>
<feature type="binding site" evidence="7">
    <location>
        <position position="195"/>
    </location>
    <ligand>
        <name>substrate</name>
    </ligand>
</feature>
<feature type="domain" description="tRNA-guanine(15) transglycosylase-like" evidence="8">
    <location>
        <begin position="11"/>
        <end position="372"/>
    </location>
</feature>
<evidence type="ECO:0000313" key="9">
    <source>
        <dbReference type="EMBL" id="ERJ96891.1"/>
    </source>
</evidence>
<dbReference type="OrthoDB" id="9805417at2"/>
<dbReference type="RefSeq" id="WP_021682280.1">
    <property type="nucleotide sequence ID" value="NZ_KI260408.1"/>
</dbReference>
<reference evidence="9 10" key="1">
    <citation type="submission" date="2013-07" db="EMBL/GenBank/DDBJ databases">
        <authorList>
            <person name="Weinstock G."/>
            <person name="Sodergren E."/>
            <person name="Wylie T."/>
            <person name="Fulton L."/>
            <person name="Fulton R."/>
            <person name="Fronick C."/>
            <person name="O'Laughlin M."/>
            <person name="Godfrey J."/>
            <person name="Miner T."/>
            <person name="Herter B."/>
            <person name="Appelbaum E."/>
            <person name="Cordes M."/>
            <person name="Lek S."/>
            <person name="Wollam A."/>
            <person name="Pepin K.H."/>
            <person name="Palsikar V.B."/>
            <person name="Mitreva M."/>
            <person name="Wilson R.K."/>
        </authorList>
    </citation>
    <scope>NUCLEOTIDE SEQUENCE [LARGE SCALE GENOMIC DNA]</scope>
    <source>
        <strain evidence="9 10">ATCC 27760</strain>
    </source>
</reference>
<evidence type="ECO:0000256" key="6">
    <source>
        <dbReference type="ARBA" id="ARBA00050112"/>
    </source>
</evidence>
<comment type="caution">
    <text evidence="9">The sequence shown here is derived from an EMBL/GenBank/DDBJ whole genome shotgun (WGS) entry which is preliminary data.</text>
</comment>
<comment type="subunit">
    <text evidence="7">Homodimer. Within each dimer, one monomer is responsible for RNA recognition and catalysis, while the other monomer binds to the replacement base PreQ1.</text>
</comment>
<feature type="binding site" evidence="7">
    <location>
        <position position="341"/>
    </location>
    <ligand>
        <name>Zn(2+)</name>
        <dbReference type="ChEBI" id="CHEBI:29105"/>
    </ligand>
</feature>
<keyword evidence="7" id="KW-0479">Metal-binding</keyword>
<dbReference type="GO" id="GO:0005829">
    <property type="term" value="C:cytosol"/>
    <property type="evidence" value="ECO:0007669"/>
    <property type="project" value="TreeGrafter"/>
</dbReference>
<gene>
    <name evidence="7" type="primary">tgt</name>
    <name evidence="9" type="ORF">RUMCAL_00818</name>
</gene>
<feature type="active site" description="Nucleophile" evidence="7">
    <location>
        <position position="272"/>
    </location>
</feature>
<comment type="caution">
    <text evidence="7">Lacks conserved residue(s) required for the propagation of feature annotation.</text>
</comment>
<keyword evidence="1 7" id="KW-0328">Glycosyltransferase</keyword>
<dbReference type="SUPFAM" id="SSF51713">
    <property type="entry name" value="tRNA-guanine transglycosylase"/>
    <property type="match status" value="1"/>
</dbReference>
<feature type="binding site" evidence="7">
    <location>
        <position position="315"/>
    </location>
    <ligand>
        <name>Zn(2+)</name>
        <dbReference type="ChEBI" id="CHEBI:29105"/>
    </ligand>
</feature>
<dbReference type="AlphaFoldDB" id="U2KED5"/>
<dbReference type="Gene3D" id="3.20.20.105">
    <property type="entry name" value="Queuine tRNA-ribosyltransferase-like"/>
    <property type="match status" value="1"/>
</dbReference>
<feature type="region of interest" description="RNA binding" evidence="7">
    <location>
        <begin position="253"/>
        <end position="259"/>
    </location>
</feature>
<feature type="binding site" evidence="7">
    <location>
        <begin position="90"/>
        <end position="94"/>
    </location>
    <ligand>
        <name>substrate</name>
    </ligand>
</feature>
<evidence type="ECO:0000256" key="4">
    <source>
        <dbReference type="ARBA" id="ARBA00022785"/>
    </source>
</evidence>
<dbReference type="GO" id="GO:0046872">
    <property type="term" value="F:metal ion binding"/>
    <property type="evidence" value="ECO:0007669"/>
    <property type="project" value="UniProtKB-KW"/>
</dbReference>
<keyword evidence="4 7" id="KW-0671">Queuosine biosynthesis</keyword>
<comment type="similarity">
    <text evidence="7">Belongs to the queuine tRNA-ribosyltransferase family.</text>
</comment>
<keyword evidence="5 7" id="KW-0862">Zinc</keyword>